<reference evidence="2 3" key="1">
    <citation type="submission" date="2024-01" db="EMBL/GenBank/DDBJ databases">
        <title>The genomes of 5 underutilized Papilionoideae crops provide insights into root nodulation and disease resistance.</title>
        <authorList>
            <person name="Yuan L."/>
        </authorList>
    </citation>
    <scope>NUCLEOTIDE SEQUENCE [LARGE SCALE GENOMIC DNA]</scope>
    <source>
        <strain evidence="2">LY-2023</strain>
        <tissue evidence="2">Leaf</tissue>
    </source>
</reference>
<name>A0AAN9JK00_CLITE</name>
<evidence type="ECO:0000313" key="2">
    <source>
        <dbReference type="EMBL" id="KAK7300522.1"/>
    </source>
</evidence>
<keyword evidence="1" id="KW-0812">Transmembrane</keyword>
<comment type="caution">
    <text evidence="2">The sequence shown here is derived from an EMBL/GenBank/DDBJ whole genome shotgun (WGS) entry which is preliminary data.</text>
</comment>
<accession>A0AAN9JK00</accession>
<dbReference type="AlphaFoldDB" id="A0AAN9JK00"/>
<protein>
    <submittedName>
        <fullName evidence="2">Uncharacterized protein</fullName>
    </submittedName>
</protein>
<sequence>MLLCHLLNAYPLLYKALMGISCDSYSLTAYSIFYLISMWVFSCLIGLAFLALLFIVCDVRRQRRGIVVWKHGGEMFFMYVNEHVHR</sequence>
<proteinExistence type="predicted"/>
<dbReference type="Proteomes" id="UP001359559">
    <property type="component" value="Unassembled WGS sequence"/>
</dbReference>
<evidence type="ECO:0000313" key="3">
    <source>
        <dbReference type="Proteomes" id="UP001359559"/>
    </source>
</evidence>
<dbReference type="EMBL" id="JAYKXN010000003">
    <property type="protein sequence ID" value="KAK7300522.1"/>
    <property type="molecule type" value="Genomic_DNA"/>
</dbReference>
<keyword evidence="1" id="KW-1133">Transmembrane helix</keyword>
<feature type="transmembrane region" description="Helical" evidence="1">
    <location>
        <begin position="32"/>
        <end position="56"/>
    </location>
</feature>
<keyword evidence="1" id="KW-0472">Membrane</keyword>
<gene>
    <name evidence="2" type="ORF">RJT34_11368</name>
</gene>
<evidence type="ECO:0000256" key="1">
    <source>
        <dbReference type="SAM" id="Phobius"/>
    </source>
</evidence>
<organism evidence="2 3">
    <name type="scientific">Clitoria ternatea</name>
    <name type="common">Butterfly pea</name>
    <dbReference type="NCBI Taxonomy" id="43366"/>
    <lineage>
        <taxon>Eukaryota</taxon>
        <taxon>Viridiplantae</taxon>
        <taxon>Streptophyta</taxon>
        <taxon>Embryophyta</taxon>
        <taxon>Tracheophyta</taxon>
        <taxon>Spermatophyta</taxon>
        <taxon>Magnoliopsida</taxon>
        <taxon>eudicotyledons</taxon>
        <taxon>Gunneridae</taxon>
        <taxon>Pentapetalae</taxon>
        <taxon>rosids</taxon>
        <taxon>fabids</taxon>
        <taxon>Fabales</taxon>
        <taxon>Fabaceae</taxon>
        <taxon>Papilionoideae</taxon>
        <taxon>50 kb inversion clade</taxon>
        <taxon>NPAAA clade</taxon>
        <taxon>indigoferoid/millettioid clade</taxon>
        <taxon>Phaseoleae</taxon>
        <taxon>Clitoria</taxon>
    </lineage>
</organism>
<keyword evidence="3" id="KW-1185">Reference proteome</keyword>